<feature type="domain" description="POTRA" evidence="6">
    <location>
        <begin position="205"/>
        <end position="263"/>
    </location>
</feature>
<dbReference type="EMBL" id="BKAJ01000012">
    <property type="protein sequence ID" value="GEP53599.1"/>
    <property type="molecule type" value="Genomic_DNA"/>
</dbReference>
<evidence type="ECO:0000313" key="7">
    <source>
        <dbReference type="EMBL" id="GEP53599.1"/>
    </source>
</evidence>
<evidence type="ECO:0000256" key="2">
    <source>
        <dbReference type="ARBA" id="ARBA00022452"/>
    </source>
</evidence>
<keyword evidence="2" id="KW-1134">Transmembrane beta strand</keyword>
<organism evidence="7 8">
    <name type="scientific">Reyranella soli</name>
    <dbReference type="NCBI Taxonomy" id="1230389"/>
    <lineage>
        <taxon>Bacteria</taxon>
        <taxon>Pseudomonadati</taxon>
        <taxon>Pseudomonadota</taxon>
        <taxon>Alphaproteobacteria</taxon>
        <taxon>Hyphomicrobiales</taxon>
        <taxon>Reyranellaceae</taxon>
        <taxon>Reyranella</taxon>
    </lineage>
</organism>
<dbReference type="Proteomes" id="UP000321058">
    <property type="component" value="Unassembled WGS sequence"/>
</dbReference>
<dbReference type="Pfam" id="PF01103">
    <property type="entry name" value="Omp85"/>
    <property type="match status" value="1"/>
</dbReference>
<dbReference type="PANTHER" id="PTHR12815:SF18">
    <property type="entry name" value="SORTING AND ASSEMBLY MACHINERY COMPONENT 50 HOMOLOG"/>
    <property type="match status" value="1"/>
</dbReference>
<evidence type="ECO:0000256" key="3">
    <source>
        <dbReference type="ARBA" id="ARBA00022692"/>
    </source>
</evidence>
<accession>A0A512N3M6</accession>
<evidence type="ECO:0000256" key="1">
    <source>
        <dbReference type="ARBA" id="ARBA00004370"/>
    </source>
</evidence>
<dbReference type="Pfam" id="PF07244">
    <property type="entry name" value="POTRA"/>
    <property type="match status" value="1"/>
</dbReference>
<dbReference type="PANTHER" id="PTHR12815">
    <property type="entry name" value="SORTING AND ASSEMBLY MACHINERY SAMM50 PROTEIN FAMILY MEMBER"/>
    <property type="match status" value="1"/>
</dbReference>
<keyword evidence="4" id="KW-0472">Membrane</keyword>
<evidence type="ECO:0000259" key="5">
    <source>
        <dbReference type="Pfam" id="PF01103"/>
    </source>
</evidence>
<proteinExistence type="predicted"/>
<name>A0A512N3M6_9HYPH</name>
<sequence length="603" mass="65182">MALAALLAMAPGGSAEARTAKIALVVSGDEQMQADLKELVERFEKDQPLSGDSLGLLQGAQAAAARINTALRSRGYYDATIKATVDGRPIAEPGALDAIDARPDNEPISFAFDIATGPRYRVADVAIRPPNAQTSLPGIDRAKLGLSPGDPADAAAILEAQDKLIAELRKQGYALASIKRDVVVNHATREATVTFVAETGPLARMGPVRFSGSDKVDMVWLQRRVPFKEGDPYDPAKVEAMRGKLTSLGVFNAVRIKPAATLDANGELPFDVELTDRLSRSIGFGVSYETQLGFAVSGFWTHRNLFGQAESLRLTAELTHIGQGYAILDTGFAFRAAFRKPDWWLAGQDARLEAAGLREVLDAYTRNAVTAYAGFDRVFSPRWRAQLGFAGEASRITRNGITMDYQLVGLPLSILYNHANSDLNPTEGYRLDLDVTPWVYSRDFFTVIRLTGRYYYDFSEDGRSVLATRASLGSEPAISIGGIPPDKYFYAGGGGSVRGFVYQSAGPRDAFNNPLGGASVVETSVEFRQRIGKSWGAVAFVDAGSAYPYFFPDVSLFAPRVGAGVGARYYTDFGPVRVDVGFPLNRREGDPAFGVYVSLGQAF</sequence>
<dbReference type="InterPro" id="IPR010827">
    <property type="entry name" value="BamA/TamA_POTRA"/>
</dbReference>
<dbReference type="InterPro" id="IPR000184">
    <property type="entry name" value="Bac_surfAg_D15"/>
</dbReference>
<keyword evidence="3" id="KW-0812">Transmembrane</keyword>
<dbReference type="Gene3D" id="2.40.160.50">
    <property type="entry name" value="membrane protein fhac: a member of the omp85/tpsb transporter family"/>
    <property type="match status" value="1"/>
</dbReference>
<comment type="caution">
    <text evidence="7">The sequence shown here is derived from an EMBL/GenBank/DDBJ whole genome shotgun (WGS) entry which is preliminary data.</text>
</comment>
<evidence type="ECO:0000313" key="8">
    <source>
        <dbReference type="Proteomes" id="UP000321058"/>
    </source>
</evidence>
<dbReference type="OrthoDB" id="9769707at2"/>
<dbReference type="RefSeq" id="WP_147146384.1">
    <property type="nucleotide sequence ID" value="NZ_BKAJ01000012.1"/>
</dbReference>
<dbReference type="GO" id="GO:0019867">
    <property type="term" value="C:outer membrane"/>
    <property type="evidence" value="ECO:0007669"/>
    <property type="project" value="InterPro"/>
</dbReference>
<gene>
    <name evidence="7" type="ORF">RSO01_07650</name>
</gene>
<evidence type="ECO:0000259" key="6">
    <source>
        <dbReference type="Pfam" id="PF07244"/>
    </source>
</evidence>
<comment type="subcellular location">
    <subcellularLocation>
        <location evidence="1">Membrane</location>
    </subcellularLocation>
</comment>
<keyword evidence="8" id="KW-1185">Reference proteome</keyword>
<protein>
    <submittedName>
        <fullName evidence="7">Membrane protein</fullName>
    </submittedName>
</protein>
<feature type="domain" description="Bacterial surface antigen (D15)" evidence="5">
    <location>
        <begin position="304"/>
        <end position="603"/>
    </location>
</feature>
<evidence type="ECO:0000256" key="4">
    <source>
        <dbReference type="ARBA" id="ARBA00023136"/>
    </source>
</evidence>
<dbReference type="AlphaFoldDB" id="A0A512N3M6"/>
<reference evidence="7 8" key="1">
    <citation type="submission" date="2019-07" db="EMBL/GenBank/DDBJ databases">
        <title>Whole genome shotgun sequence of Reyranella soli NBRC 108950.</title>
        <authorList>
            <person name="Hosoyama A."/>
            <person name="Uohara A."/>
            <person name="Ohji S."/>
            <person name="Ichikawa N."/>
        </authorList>
    </citation>
    <scope>NUCLEOTIDE SEQUENCE [LARGE SCALE GENOMIC DNA]</scope>
    <source>
        <strain evidence="7 8">NBRC 108950</strain>
    </source>
</reference>
<dbReference type="InterPro" id="IPR039910">
    <property type="entry name" value="D15-like"/>
</dbReference>
<dbReference type="Gene3D" id="3.10.20.310">
    <property type="entry name" value="membrane protein fhac"/>
    <property type="match status" value="2"/>
</dbReference>